<name>A0A6N6WA16_9BURK</name>
<dbReference type="OrthoDB" id="9105435at2"/>
<gene>
    <name evidence="1" type="ORF">FSO04_24835</name>
</gene>
<dbReference type="RefSeq" id="WP_154563413.1">
    <property type="nucleotide sequence ID" value="NZ_VOSW01000049.1"/>
</dbReference>
<dbReference type="EMBL" id="VOSW01000049">
    <property type="protein sequence ID" value="KAE8757296.1"/>
    <property type="molecule type" value="Genomic_DNA"/>
</dbReference>
<dbReference type="Proteomes" id="UP000463700">
    <property type="component" value="Unassembled WGS sequence"/>
</dbReference>
<proteinExistence type="predicted"/>
<organism evidence="1 2">
    <name type="scientific">Paraburkholderia madseniana</name>
    <dbReference type="NCBI Taxonomy" id="2599607"/>
    <lineage>
        <taxon>Bacteria</taxon>
        <taxon>Pseudomonadati</taxon>
        <taxon>Pseudomonadota</taxon>
        <taxon>Betaproteobacteria</taxon>
        <taxon>Burkholderiales</taxon>
        <taxon>Burkholderiaceae</taxon>
        <taxon>Paraburkholderia</taxon>
    </lineage>
</organism>
<dbReference type="AlphaFoldDB" id="A0A6N6WA16"/>
<reference evidence="1 2" key="1">
    <citation type="journal article" date="2020" name="Int. J. Syst. Evol. Microbiol.">
        <title>Paraburkholderia madseniana sp. nov., a phenolic acid-degrading bacterium isolated from acidic forest soil.</title>
        <authorList>
            <person name="Wilhelm R.C."/>
            <person name="Murphy S.J.L."/>
            <person name="Feriancek N.M."/>
            <person name="Karasz D.C."/>
            <person name="DeRito C.M."/>
            <person name="Newman J.D."/>
            <person name="Buckley D.H."/>
        </authorList>
    </citation>
    <scope>NUCLEOTIDE SEQUENCE [LARGE SCALE GENOMIC DNA]</scope>
    <source>
        <strain evidence="1 2">RP11</strain>
    </source>
</reference>
<accession>A0A6N6WA16</accession>
<evidence type="ECO:0000313" key="1">
    <source>
        <dbReference type="EMBL" id="KAE8757296.1"/>
    </source>
</evidence>
<sequence>MAQQSRPQGVQPKPHAVHDIVQHALRSAATATTANGAIDALGDALLELERLVGNSNQQTH</sequence>
<evidence type="ECO:0000313" key="2">
    <source>
        <dbReference type="Proteomes" id="UP000463700"/>
    </source>
</evidence>
<comment type="caution">
    <text evidence="1">The sequence shown here is derived from an EMBL/GenBank/DDBJ whole genome shotgun (WGS) entry which is preliminary data.</text>
</comment>
<protein>
    <submittedName>
        <fullName evidence="1">Uncharacterized protein</fullName>
    </submittedName>
</protein>